<dbReference type="AlphaFoldDB" id="A0A1M6PJ42"/>
<dbReference type="PANTHER" id="PTHR30061:SF50">
    <property type="entry name" value="MALTOSE_MALTODEXTRIN-BINDING PERIPLASMIC PROTEIN"/>
    <property type="match status" value="1"/>
</dbReference>
<evidence type="ECO:0000313" key="5">
    <source>
        <dbReference type="EMBL" id="SHK07914.1"/>
    </source>
</evidence>
<dbReference type="GO" id="GO:1901982">
    <property type="term" value="F:maltose binding"/>
    <property type="evidence" value="ECO:0007669"/>
    <property type="project" value="TreeGrafter"/>
</dbReference>
<dbReference type="PROSITE" id="PS51257">
    <property type="entry name" value="PROKAR_LIPOPROTEIN"/>
    <property type="match status" value="1"/>
</dbReference>
<evidence type="ECO:0000313" key="6">
    <source>
        <dbReference type="Proteomes" id="UP000184465"/>
    </source>
</evidence>
<keyword evidence="5" id="KW-0762">Sugar transport</keyword>
<organism evidence="5 6">
    <name type="scientific">Paramaledivibacter caminithermalis (strain DSM 15212 / CIP 107654 / DViRD3)</name>
    <name type="common">Clostridium caminithermale</name>
    <dbReference type="NCBI Taxonomy" id="1121301"/>
    <lineage>
        <taxon>Bacteria</taxon>
        <taxon>Bacillati</taxon>
        <taxon>Bacillota</taxon>
        <taxon>Clostridia</taxon>
        <taxon>Peptostreptococcales</taxon>
        <taxon>Caminicellaceae</taxon>
        <taxon>Paramaledivibacter</taxon>
    </lineage>
</organism>
<comment type="similarity">
    <text evidence="1">Belongs to the bacterial solute-binding protein 1 family.</text>
</comment>
<keyword evidence="6" id="KW-1185">Reference proteome</keyword>
<evidence type="ECO:0000256" key="2">
    <source>
        <dbReference type="ARBA" id="ARBA00022448"/>
    </source>
</evidence>
<dbReference type="GO" id="GO:0015768">
    <property type="term" value="P:maltose transport"/>
    <property type="evidence" value="ECO:0007669"/>
    <property type="project" value="TreeGrafter"/>
</dbReference>
<dbReference type="CDD" id="cd13585">
    <property type="entry name" value="PBP2_TMBP_like"/>
    <property type="match status" value="1"/>
</dbReference>
<evidence type="ECO:0000256" key="1">
    <source>
        <dbReference type="ARBA" id="ARBA00008520"/>
    </source>
</evidence>
<dbReference type="STRING" id="1121301.SAMN02745912_02185"/>
<dbReference type="PANTHER" id="PTHR30061">
    <property type="entry name" value="MALTOSE-BINDING PERIPLASMIC PROTEIN"/>
    <property type="match status" value="1"/>
</dbReference>
<gene>
    <name evidence="5" type="ORF">SAMN02745912_02185</name>
</gene>
<protein>
    <submittedName>
        <fullName evidence="5">Multiple sugar transport system substrate-binding protein</fullName>
    </submittedName>
</protein>
<reference evidence="6" key="1">
    <citation type="submission" date="2016-11" db="EMBL/GenBank/DDBJ databases">
        <authorList>
            <person name="Varghese N."/>
            <person name="Submissions S."/>
        </authorList>
    </citation>
    <scope>NUCLEOTIDE SEQUENCE [LARGE SCALE GENOMIC DNA]</scope>
    <source>
        <strain evidence="6">DSM 15212 / CIP 107654 / DViRD3</strain>
    </source>
</reference>
<dbReference type="Gene3D" id="3.40.190.10">
    <property type="entry name" value="Periplasmic binding protein-like II"/>
    <property type="match status" value="1"/>
</dbReference>
<dbReference type="RefSeq" id="WP_073149771.1">
    <property type="nucleotide sequence ID" value="NZ_FRAG01000024.1"/>
</dbReference>
<accession>A0A1M6PJ42</accession>
<dbReference type="OrthoDB" id="383937at2"/>
<feature type="chain" id="PRO_5039331859" evidence="4">
    <location>
        <begin position="22"/>
        <end position="427"/>
    </location>
</feature>
<keyword evidence="3 4" id="KW-0732">Signal</keyword>
<dbReference type="EMBL" id="FRAG01000024">
    <property type="protein sequence ID" value="SHK07914.1"/>
    <property type="molecule type" value="Genomic_DNA"/>
</dbReference>
<keyword evidence="2" id="KW-0813">Transport</keyword>
<dbReference type="GO" id="GO:0055052">
    <property type="term" value="C:ATP-binding cassette (ABC) transporter complex, substrate-binding subunit-containing"/>
    <property type="evidence" value="ECO:0007669"/>
    <property type="project" value="TreeGrafter"/>
</dbReference>
<name>A0A1M6PJ42_PARC5</name>
<evidence type="ECO:0000256" key="3">
    <source>
        <dbReference type="ARBA" id="ARBA00022729"/>
    </source>
</evidence>
<dbReference type="SUPFAM" id="SSF53850">
    <property type="entry name" value="Periplasmic binding protein-like II"/>
    <property type="match status" value="1"/>
</dbReference>
<dbReference type="GO" id="GO:0042956">
    <property type="term" value="P:maltodextrin transmembrane transport"/>
    <property type="evidence" value="ECO:0007669"/>
    <property type="project" value="TreeGrafter"/>
</dbReference>
<proteinExistence type="inferred from homology"/>
<evidence type="ECO:0000256" key="4">
    <source>
        <dbReference type="SAM" id="SignalP"/>
    </source>
</evidence>
<dbReference type="Proteomes" id="UP000184465">
    <property type="component" value="Unassembled WGS sequence"/>
</dbReference>
<sequence length="427" mass="48324">MKKILSIILCVALMTTMLVGCGDKATSGQSDQGQKQGNEPVTLTFALWDKNQEPVMQEIVKKFEETHPNIKVDVQLTPYKQYFTKLETAAQGGEVPDVFWMNGPRFMKYAANGILMPITEKVKSENIDLSKYPQGLIDLYSYKDNLYGIPKDWDVTALWYNKRLFDEAGVDYPTNEWTWEDMKEAAKKLTNTDKGVYGIAARADTQEGAYNTIPACGGYIISDDRTKSGYDTAGNAEGIKVWIDLIKEGVSPTVPEMDDTSPISMFQSEKVAMIYAASWNVPEFMKNEMIKDNVDLVVMPKIKGNRGAVIHGLSNVIYSGTKHPEEAWELVKYLASKEANEIWAKSGVVIPAHTEALDIWKNSYPNINLQAFIDTLDYATMYPSTVNTKWFEVEWDTYIEMWNEQISVEEGCKIIYDEMTKALKQDK</sequence>
<feature type="signal peptide" evidence="4">
    <location>
        <begin position="1"/>
        <end position="21"/>
    </location>
</feature>
<dbReference type="InterPro" id="IPR006059">
    <property type="entry name" value="SBP"/>
</dbReference>
<dbReference type="Pfam" id="PF01547">
    <property type="entry name" value="SBP_bac_1"/>
    <property type="match status" value="1"/>
</dbReference>